<accession>A0A1D9IDH6</accession>
<evidence type="ECO:0000256" key="1">
    <source>
        <dbReference type="SAM" id="SignalP"/>
    </source>
</evidence>
<evidence type="ECO:0000313" key="2">
    <source>
        <dbReference type="EMBL" id="AOZ10101.1"/>
    </source>
</evidence>
<feature type="signal peptide" evidence="1">
    <location>
        <begin position="1"/>
        <end position="22"/>
    </location>
</feature>
<proteinExistence type="predicted"/>
<dbReference type="RefSeq" id="WP_071038793.1">
    <property type="nucleotide sequence ID" value="NZ_CP017755.1"/>
</dbReference>
<keyword evidence="1" id="KW-0732">Signal</keyword>
<sequence length="62" mass="6181">MKTLILALAGAATLAAALPALAGPDWTVIERARAEKRAAQRAALQQASCGQAATAPTPARAG</sequence>
<reference evidence="2 3" key="1">
    <citation type="submission" date="2016-10" db="EMBL/GenBank/DDBJ databases">
        <title>Complete genome sequences of three Cupriavidus strains isolated from various Malaysian environments.</title>
        <authorList>
            <person name="Abdullah A.A.-A."/>
            <person name="Shafie N.A.H."/>
            <person name="Lau N.S."/>
        </authorList>
    </citation>
    <scope>NUCLEOTIDE SEQUENCE [LARGE SCALE GENOMIC DNA]</scope>
    <source>
        <strain evidence="2 3">USMAA1020</strain>
    </source>
</reference>
<name>A0A1D9IDH6_9BURK</name>
<dbReference type="EMBL" id="CP017755">
    <property type="protein sequence ID" value="AOZ10101.1"/>
    <property type="molecule type" value="Genomic_DNA"/>
</dbReference>
<keyword evidence="3" id="KW-1185">Reference proteome</keyword>
<organism evidence="2 3">
    <name type="scientific">Cupriavidus malaysiensis</name>
    <dbReference type="NCBI Taxonomy" id="367825"/>
    <lineage>
        <taxon>Bacteria</taxon>
        <taxon>Pseudomonadati</taxon>
        <taxon>Pseudomonadota</taxon>
        <taxon>Betaproteobacteria</taxon>
        <taxon>Burkholderiales</taxon>
        <taxon>Burkholderiaceae</taxon>
        <taxon>Cupriavidus</taxon>
    </lineage>
</organism>
<feature type="chain" id="PRO_5046608149" evidence="1">
    <location>
        <begin position="23"/>
        <end position="62"/>
    </location>
</feature>
<protein>
    <submittedName>
        <fullName evidence="2">Uncharacterized protein</fullName>
    </submittedName>
</protein>
<gene>
    <name evidence="2" type="ORF">BKK80_31125</name>
</gene>
<dbReference type="Proteomes" id="UP000177515">
    <property type="component" value="Chromosome 2"/>
</dbReference>
<evidence type="ECO:0000313" key="3">
    <source>
        <dbReference type="Proteomes" id="UP000177515"/>
    </source>
</evidence>